<accession>A0A1I6L1V0</accession>
<keyword evidence="2" id="KW-1185">Reference proteome</keyword>
<name>A0A1I6L1V0_9SPHN</name>
<proteinExistence type="predicted"/>
<protein>
    <submittedName>
        <fullName evidence="1">Uncharacterized protein</fullName>
    </submittedName>
</protein>
<reference evidence="1 2" key="1">
    <citation type="submission" date="2016-10" db="EMBL/GenBank/DDBJ databases">
        <authorList>
            <person name="de Groot N.N."/>
        </authorList>
    </citation>
    <scope>NUCLEOTIDE SEQUENCE [LARGE SCALE GENOMIC DNA]</scope>
    <source>
        <strain evidence="1 2">S5-249</strain>
    </source>
</reference>
<evidence type="ECO:0000313" key="2">
    <source>
        <dbReference type="Proteomes" id="UP000198824"/>
    </source>
</evidence>
<sequence>MADESAIRNAQAITVASAPLDYKSPTTKEMLKIDPFKMNLLHNGR</sequence>
<dbReference type="AlphaFoldDB" id="A0A1I6L1V0"/>
<organism evidence="1 2">
    <name type="scientific">Sphingomonas jatrophae</name>
    <dbReference type="NCBI Taxonomy" id="1166337"/>
    <lineage>
        <taxon>Bacteria</taxon>
        <taxon>Pseudomonadati</taxon>
        <taxon>Pseudomonadota</taxon>
        <taxon>Alphaproteobacteria</taxon>
        <taxon>Sphingomonadales</taxon>
        <taxon>Sphingomonadaceae</taxon>
        <taxon>Sphingomonas</taxon>
    </lineage>
</organism>
<gene>
    <name evidence="1" type="ORF">SAMN05192580_2143</name>
</gene>
<dbReference type="Proteomes" id="UP000198824">
    <property type="component" value="Unassembled WGS sequence"/>
</dbReference>
<dbReference type="EMBL" id="FOZG01000002">
    <property type="protein sequence ID" value="SFR97258.1"/>
    <property type="molecule type" value="Genomic_DNA"/>
</dbReference>
<evidence type="ECO:0000313" key="1">
    <source>
        <dbReference type="EMBL" id="SFR97258.1"/>
    </source>
</evidence>